<keyword evidence="3" id="KW-0227">DNA damage</keyword>
<evidence type="ECO:0000256" key="6">
    <source>
        <dbReference type="SAM" id="MobiDB-lite"/>
    </source>
</evidence>
<evidence type="ECO:0000256" key="3">
    <source>
        <dbReference type="ARBA" id="ARBA00022763"/>
    </source>
</evidence>
<keyword evidence="1" id="KW-0540">Nuclease</keyword>
<dbReference type="EMBL" id="VSWD01000010">
    <property type="protein sequence ID" value="KAK3089868.1"/>
    <property type="molecule type" value="Genomic_DNA"/>
</dbReference>
<sequence>MPIACNISHCGLNDEDVTNNLHIPLSKEKIKRWEFERNTEFLSNIDIDEVNKLVRSVSDVDVNDVEKNKMDSFFDDTAAILLKAAKSTFGTFTVRNNFKNDFQSKNRKKWFDKECYITRKEYRKYRRKYRKYGSIIFKNEMLIAQRVYKSTMDSCIKNYRDNLQKKIKMMRSSRPKDFWKLLNRKRNNSDADVDIRDFYEYFKNVNANDEPDDRGTSFDSFYNDENSEEIDILNERITIDEIVNTVRCIKNNKSAGPDDDFLLKLPGVTVKNYRTIMNKVNNLSELFSMTESELTELLGNSSLANQLYKAVHTKSNQDVKDKQTETKTKGGKGDYRKGTKRKR</sequence>
<dbReference type="GO" id="GO:0000110">
    <property type="term" value="C:nucleotide-excision repair factor 1 complex"/>
    <property type="evidence" value="ECO:0007669"/>
    <property type="project" value="TreeGrafter"/>
</dbReference>
<evidence type="ECO:0000256" key="2">
    <source>
        <dbReference type="ARBA" id="ARBA00022759"/>
    </source>
</evidence>
<dbReference type="GO" id="GO:1901255">
    <property type="term" value="P:nucleotide-excision repair involved in interstrand cross-link repair"/>
    <property type="evidence" value="ECO:0007669"/>
    <property type="project" value="TreeGrafter"/>
</dbReference>
<dbReference type="AlphaFoldDB" id="A0AA88XQF3"/>
<comment type="caution">
    <text evidence="7">The sequence shown here is derived from an EMBL/GenBank/DDBJ whole genome shotgun (WGS) entry which is preliminary data.</text>
</comment>
<dbReference type="PANTHER" id="PTHR10150:SF0">
    <property type="entry name" value="DNA REPAIR ENDONUCLEASE XPF"/>
    <property type="match status" value="1"/>
</dbReference>
<protein>
    <submittedName>
        <fullName evidence="7">Uncharacterized protein</fullName>
    </submittedName>
</protein>
<dbReference type="Proteomes" id="UP001186944">
    <property type="component" value="Unassembled WGS sequence"/>
</dbReference>
<dbReference type="GO" id="GO:0000712">
    <property type="term" value="P:resolution of meiotic recombination intermediates"/>
    <property type="evidence" value="ECO:0007669"/>
    <property type="project" value="TreeGrafter"/>
</dbReference>
<evidence type="ECO:0000256" key="5">
    <source>
        <dbReference type="ARBA" id="ARBA00023204"/>
    </source>
</evidence>
<dbReference type="GO" id="GO:0000014">
    <property type="term" value="F:single-stranded DNA endodeoxyribonuclease activity"/>
    <property type="evidence" value="ECO:0007669"/>
    <property type="project" value="TreeGrafter"/>
</dbReference>
<dbReference type="Gene3D" id="1.10.150.20">
    <property type="entry name" value="5' to 3' exonuclease, C-terminal subdomain"/>
    <property type="match status" value="1"/>
</dbReference>
<organism evidence="7 8">
    <name type="scientific">Pinctada imbricata</name>
    <name type="common">Atlantic pearl-oyster</name>
    <name type="synonym">Pinctada martensii</name>
    <dbReference type="NCBI Taxonomy" id="66713"/>
    <lineage>
        <taxon>Eukaryota</taxon>
        <taxon>Metazoa</taxon>
        <taxon>Spiralia</taxon>
        <taxon>Lophotrochozoa</taxon>
        <taxon>Mollusca</taxon>
        <taxon>Bivalvia</taxon>
        <taxon>Autobranchia</taxon>
        <taxon>Pteriomorphia</taxon>
        <taxon>Pterioida</taxon>
        <taxon>Pterioidea</taxon>
        <taxon>Pteriidae</taxon>
        <taxon>Pinctada</taxon>
    </lineage>
</organism>
<reference evidence="7" key="1">
    <citation type="submission" date="2019-08" db="EMBL/GenBank/DDBJ databases">
        <title>The improved chromosome-level genome for the pearl oyster Pinctada fucata martensii using PacBio sequencing and Hi-C.</title>
        <authorList>
            <person name="Zheng Z."/>
        </authorList>
    </citation>
    <scope>NUCLEOTIDE SEQUENCE</scope>
    <source>
        <strain evidence="7">ZZ-2019</strain>
        <tissue evidence="7">Adductor muscle</tissue>
    </source>
</reference>
<dbReference type="GO" id="GO:0000724">
    <property type="term" value="P:double-strand break repair via homologous recombination"/>
    <property type="evidence" value="ECO:0007669"/>
    <property type="project" value="TreeGrafter"/>
</dbReference>
<dbReference type="SUPFAM" id="SSF47781">
    <property type="entry name" value="RuvA domain 2-like"/>
    <property type="match status" value="1"/>
</dbReference>
<evidence type="ECO:0000256" key="4">
    <source>
        <dbReference type="ARBA" id="ARBA00022801"/>
    </source>
</evidence>
<gene>
    <name evidence="7" type="ORF">FSP39_007206</name>
</gene>
<feature type="region of interest" description="Disordered" evidence="6">
    <location>
        <begin position="313"/>
        <end position="343"/>
    </location>
</feature>
<keyword evidence="5" id="KW-0234">DNA repair</keyword>
<dbReference type="GO" id="GO:0003684">
    <property type="term" value="F:damaged DNA binding"/>
    <property type="evidence" value="ECO:0007669"/>
    <property type="project" value="TreeGrafter"/>
</dbReference>
<accession>A0AA88XQF3</accession>
<evidence type="ECO:0000256" key="1">
    <source>
        <dbReference type="ARBA" id="ARBA00022722"/>
    </source>
</evidence>
<proteinExistence type="predicted"/>
<feature type="compositionally biased region" description="Basic and acidic residues" evidence="6">
    <location>
        <begin position="315"/>
        <end position="337"/>
    </location>
</feature>
<name>A0AA88XQF3_PINIB</name>
<evidence type="ECO:0000313" key="7">
    <source>
        <dbReference type="EMBL" id="KAK3089868.1"/>
    </source>
</evidence>
<keyword evidence="2" id="KW-0255">Endonuclease</keyword>
<keyword evidence="8" id="KW-1185">Reference proteome</keyword>
<dbReference type="InterPro" id="IPR010994">
    <property type="entry name" value="RuvA_2-like"/>
</dbReference>
<keyword evidence="4" id="KW-0378">Hydrolase</keyword>
<dbReference type="PANTHER" id="PTHR10150">
    <property type="entry name" value="DNA REPAIR ENDONUCLEASE XPF"/>
    <property type="match status" value="1"/>
</dbReference>
<evidence type="ECO:0000313" key="8">
    <source>
        <dbReference type="Proteomes" id="UP001186944"/>
    </source>
</evidence>
<dbReference type="GO" id="GO:0003697">
    <property type="term" value="F:single-stranded DNA binding"/>
    <property type="evidence" value="ECO:0007669"/>
    <property type="project" value="TreeGrafter"/>
</dbReference>